<dbReference type="CDD" id="cd00303">
    <property type="entry name" value="retropepsin_like"/>
    <property type="match status" value="1"/>
</dbReference>
<protein>
    <recommendedName>
        <fullName evidence="3">Chromo domain-containing protein</fullName>
    </recommendedName>
</protein>
<name>A0A835MYB9_9ROSI</name>
<dbReference type="OrthoDB" id="2020640at2759"/>
<dbReference type="SUPFAM" id="SSF50630">
    <property type="entry name" value="Acid proteases"/>
    <property type="match status" value="1"/>
</dbReference>
<sequence>MSLARLYERRGGIRRFTQPAFKPVAVIAPGSSNPKNFKRLSRTEMDDRRAKGLCFNCDEIYVRGHQCKRLFWLDGVEESVQGEKEDHEFEEEFPPEISLHAIMGENSGGKTMKIHGIIGEHHLLILIDSGITHNFLGTQWVTTLGLNCESKRGLQVMVANGNKVRSPGQCLNVPVTMGNQLINIDFFVLHLTGIDAVLGVNWLQTLGPILWDFRAKSMVFKQNGRVMELQGTNETHSITPVMLHVVELEATCDTDLQDTSRLIQSIIAALHEGSHEGYQKTPPCGQGFLLEGNEGCHLDLRNRLLRAQNSMKAQYDAKHRPVHFQILVHWDGLSPADSSWEDESSFPSQFPSFTLADKCPFDGGSDVVNQDHVDKELDNVDKELVKGMKVYQRRGRAGHSIAGVVEGRNLFLAFTEIMIGLEKQIHPLPPLL</sequence>
<dbReference type="InterPro" id="IPR021109">
    <property type="entry name" value="Peptidase_aspartic_dom_sf"/>
</dbReference>
<keyword evidence="2" id="KW-1185">Reference proteome</keyword>
<dbReference type="Proteomes" id="UP000657918">
    <property type="component" value="Chromosome 8"/>
</dbReference>
<gene>
    <name evidence="1" type="ORF">SADUNF_Sadunf08G0159200</name>
</gene>
<comment type="caution">
    <text evidence="1">The sequence shown here is derived from an EMBL/GenBank/DDBJ whole genome shotgun (WGS) entry which is preliminary data.</text>
</comment>
<dbReference type="AlphaFoldDB" id="A0A835MYB9"/>
<dbReference type="Gene3D" id="2.40.70.10">
    <property type="entry name" value="Acid Proteases"/>
    <property type="match status" value="1"/>
</dbReference>
<dbReference type="EMBL" id="JADGMS010000008">
    <property type="protein sequence ID" value="KAF9677931.1"/>
    <property type="molecule type" value="Genomic_DNA"/>
</dbReference>
<dbReference type="Pfam" id="PF08284">
    <property type="entry name" value="RVP_2"/>
    <property type="match status" value="1"/>
</dbReference>
<proteinExistence type="predicted"/>
<accession>A0A835MYB9</accession>
<organism evidence="1 2">
    <name type="scientific">Salix dunnii</name>
    <dbReference type="NCBI Taxonomy" id="1413687"/>
    <lineage>
        <taxon>Eukaryota</taxon>
        <taxon>Viridiplantae</taxon>
        <taxon>Streptophyta</taxon>
        <taxon>Embryophyta</taxon>
        <taxon>Tracheophyta</taxon>
        <taxon>Spermatophyta</taxon>
        <taxon>Magnoliopsida</taxon>
        <taxon>eudicotyledons</taxon>
        <taxon>Gunneridae</taxon>
        <taxon>Pentapetalae</taxon>
        <taxon>rosids</taxon>
        <taxon>fabids</taxon>
        <taxon>Malpighiales</taxon>
        <taxon>Salicaceae</taxon>
        <taxon>Saliceae</taxon>
        <taxon>Salix</taxon>
    </lineage>
</organism>
<evidence type="ECO:0000313" key="1">
    <source>
        <dbReference type="EMBL" id="KAF9677931.1"/>
    </source>
</evidence>
<evidence type="ECO:0008006" key="3">
    <source>
        <dbReference type="Google" id="ProtNLM"/>
    </source>
</evidence>
<reference evidence="1 2" key="1">
    <citation type="submission" date="2020-10" db="EMBL/GenBank/DDBJ databases">
        <title>Plant Genome Project.</title>
        <authorList>
            <person name="Zhang R.-G."/>
        </authorList>
    </citation>
    <scope>NUCLEOTIDE SEQUENCE [LARGE SCALE GENOMIC DNA]</scope>
    <source>
        <strain evidence="1">FAFU-HL-1</strain>
        <tissue evidence="1">Leaf</tissue>
    </source>
</reference>
<evidence type="ECO:0000313" key="2">
    <source>
        <dbReference type="Proteomes" id="UP000657918"/>
    </source>
</evidence>